<gene>
    <name evidence="6" type="ORF">SAMN06273570_5173</name>
</gene>
<keyword evidence="7" id="KW-1185">Reference proteome</keyword>
<evidence type="ECO:0000313" key="6">
    <source>
        <dbReference type="EMBL" id="SOD61513.1"/>
    </source>
</evidence>
<dbReference type="InterPro" id="IPR050090">
    <property type="entry name" value="Tyrosine_recombinase_XerCD"/>
</dbReference>
<sequence>MQIAEIEKLRGFPRELSQISPSDVSAQNVTGGSAARYFDYASALALRNLAAHYGTAMPRYLLAPEVALLLDAERDQRKRLLIETFWNTGGRLNEVLPLTPEDFALDGPDGRALGAPFAVLHTLKQRRDEDRQKQRGRGRPTREDQAALREAEANPPRAVPLTDPGYVRRLREYLATVRLKKGERIWDIDSPDTVRTWIRQAVKAAERDGVTFSIRPITTKTFRDSFAMHLVQHGVPKKVIQSMMGHKDEKSTEWYTQVMALDVTRQLGVRFSMAPEEARALVMPDELPARGQRNYPGIKGG</sequence>
<dbReference type="PROSITE" id="PS51898">
    <property type="entry name" value="TYR_RECOMBINASE"/>
    <property type="match status" value="1"/>
</dbReference>
<evidence type="ECO:0000256" key="1">
    <source>
        <dbReference type="ARBA" id="ARBA00022908"/>
    </source>
</evidence>
<dbReference type="InterPro" id="IPR016423">
    <property type="entry name" value="Resolvase_Rsv"/>
</dbReference>
<reference evidence="7" key="1">
    <citation type="submission" date="2017-09" db="EMBL/GenBank/DDBJ databases">
        <authorList>
            <person name="Varghese N."/>
            <person name="Submissions S."/>
        </authorList>
    </citation>
    <scope>NUCLEOTIDE SEQUENCE [LARGE SCALE GENOMIC DNA]</scope>
    <source>
        <strain evidence="7">JKS000234</strain>
    </source>
</reference>
<dbReference type="InterPro" id="IPR013762">
    <property type="entry name" value="Integrase-like_cat_sf"/>
</dbReference>
<accession>A0A286DSC1</accession>
<feature type="region of interest" description="Disordered" evidence="4">
    <location>
        <begin position="125"/>
        <end position="162"/>
    </location>
</feature>
<evidence type="ECO:0000313" key="7">
    <source>
        <dbReference type="Proteomes" id="UP000219271"/>
    </source>
</evidence>
<dbReference type="Gene3D" id="1.10.443.10">
    <property type="entry name" value="Intergrase catalytic core"/>
    <property type="match status" value="1"/>
</dbReference>
<dbReference type="RefSeq" id="WP_320204575.1">
    <property type="nucleotide sequence ID" value="NZ_OCMY01000004.1"/>
</dbReference>
<protein>
    <submittedName>
        <fullName evidence="6">Phage integrase family protein</fullName>
    </submittedName>
</protein>
<feature type="compositionally biased region" description="Basic and acidic residues" evidence="4">
    <location>
        <begin position="140"/>
        <end position="152"/>
    </location>
</feature>
<dbReference type="GO" id="GO:0015074">
    <property type="term" value="P:DNA integration"/>
    <property type="evidence" value="ECO:0007669"/>
    <property type="project" value="UniProtKB-KW"/>
</dbReference>
<dbReference type="Pfam" id="PF00589">
    <property type="entry name" value="Phage_integrase"/>
    <property type="match status" value="1"/>
</dbReference>
<dbReference type="GO" id="GO:0006310">
    <property type="term" value="P:DNA recombination"/>
    <property type="evidence" value="ECO:0007669"/>
    <property type="project" value="UniProtKB-KW"/>
</dbReference>
<keyword evidence="1" id="KW-0229">DNA integration</keyword>
<dbReference type="PIRSF" id="PIRSF004576">
    <property type="entry name" value="Resolvase_Rsv"/>
    <property type="match status" value="1"/>
</dbReference>
<keyword evidence="2" id="KW-0233">DNA recombination</keyword>
<evidence type="ECO:0000256" key="4">
    <source>
        <dbReference type="SAM" id="MobiDB-lite"/>
    </source>
</evidence>
<dbReference type="AlphaFoldDB" id="A0A286DSC1"/>
<evidence type="ECO:0000256" key="2">
    <source>
        <dbReference type="ARBA" id="ARBA00023172"/>
    </source>
</evidence>
<dbReference type="CDD" id="cd00397">
    <property type="entry name" value="DNA_BRE_C"/>
    <property type="match status" value="1"/>
</dbReference>
<dbReference type="InterPro" id="IPR011010">
    <property type="entry name" value="DNA_brk_join_enz"/>
</dbReference>
<evidence type="ECO:0000259" key="5">
    <source>
        <dbReference type="PROSITE" id="PS51898"/>
    </source>
</evidence>
<feature type="active site" description="O-(3'-phospho-DNA)-tyrosine intermediate" evidence="3">
    <location>
        <position position="255"/>
    </location>
</feature>
<evidence type="ECO:0000256" key="3">
    <source>
        <dbReference type="PIRSR" id="PIRSR004576-50"/>
    </source>
</evidence>
<dbReference type="InterPro" id="IPR002104">
    <property type="entry name" value="Integrase_catalytic"/>
</dbReference>
<dbReference type="PANTHER" id="PTHR30349:SF90">
    <property type="entry name" value="TYROSINE RECOMBINASE XERD"/>
    <property type="match status" value="1"/>
</dbReference>
<proteinExistence type="predicted"/>
<name>A0A286DSC1_9GAMM</name>
<dbReference type="Proteomes" id="UP000219271">
    <property type="component" value="Unassembled WGS sequence"/>
</dbReference>
<dbReference type="GO" id="GO:0003677">
    <property type="term" value="F:DNA binding"/>
    <property type="evidence" value="ECO:0007669"/>
    <property type="project" value="InterPro"/>
</dbReference>
<organism evidence="6 7">
    <name type="scientific">Candidatus Pantoea floridensis</name>
    <dbReference type="NCBI Taxonomy" id="1938870"/>
    <lineage>
        <taxon>Bacteria</taxon>
        <taxon>Pseudomonadati</taxon>
        <taxon>Pseudomonadota</taxon>
        <taxon>Gammaproteobacteria</taxon>
        <taxon>Enterobacterales</taxon>
        <taxon>Erwiniaceae</taxon>
        <taxon>Pantoea</taxon>
    </lineage>
</organism>
<dbReference type="PANTHER" id="PTHR30349">
    <property type="entry name" value="PHAGE INTEGRASE-RELATED"/>
    <property type="match status" value="1"/>
</dbReference>
<feature type="domain" description="Tyr recombinase" evidence="5">
    <location>
        <begin position="56"/>
        <end position="268"/>
    </location>
</feature>
<dbReference type="EMBL" id="OCMY01000004">
    <property type="protein sequence ID" value="SOD61513.1"/>
    <property type="molecule type" value="Genomic_DNA"/>
</dbReference>
<dbReference type="SUPFAM" id="SSF56349">
    <property type="entry name" value="DNA breaking-rejoining enzymes"/>
    <property type="match status" value="1"/>
</dbReference>